<dbReference type="AlphaFoldDB" id="A0AAV5LQ77"/>
<organism evidence="12 13">
    <name type="scientific">Rubroshorea leprosula</name>
    <dbReference type="NCBI Taxonomy" id="152421"/>
    <lineage>
        <taxon>Eukaryota</taxon>
        <taxon>Viridiplantae</taxon>
        <taxon>Streptophyta</taxon>
        <taxon>Embryophyta</taxon>
        <taxon>Tracheophyta</taxon>
        <taxon>Spermatophyta</taxon>
        <taxon>Magnoliopsida</taxon>
        <taxon>eudicotyledons</taxon>
        <taxon>Gunneridae</taxon>
        <taxon>Pentapetalae</taxon>
        <taxon>rosids</taxon>
        <taxon>malvids</taxon>
        <taxon>Malvales</taxon>
        <taxon>Dipterocarpaceae</taxon>
        <taxon>Rubroshorea</taxon>
    </lineage>
</organism>
<dbReference type="Pfam" id="PF03105">
    <property type="entry name" value="SPX"/>
    <property type="match status" value="1"/>
</dbReference>
<dbReference type="InterPro" id="IPR004342">
    <property type="entry name" value="EXS_C"/>
</dbReference>
<evidence type="ECO:0000256" key="6">
    <source>
        <dbReference type="ARBA" id="ARBA00022989"/>
    </source>
</evidence>
<sequence length="787" mass="91231">MVKFSKQFEGQLVPEWKEAFVDYWQLKKDLKKIQHLLNANNTPTPPKKEHTSLANTLISLAGKFSIFHPKQRDHGAIHVHKKPASSASIGDVYETELLDQFEDTNAAKEFFARLDMQLNKVNHFYKTKEKEFVDRGESLKKQMEILIELKTALKQKSGKGDSAQDAKDDGSISYTISCEEDSVKDRTEEEQDQLQDNSSTDEPPFSDSPRSDEMGKSMRLKREDSRLKSISSHVFNIQGKNLRLNIPLTTPSRTFSAVSYLIWEDLINQSSKKCDPEGRKLHFNKTKVHHAGKMIEGAIIELYKGLSYLKTYRHLNMLAFIKILKKFDKVTGKQVLPIYHKEVESSYFNSSDKVMNLADEVEELFIKHFADDDRRKAMKYLRPQQHKESHAATFFIGLFTGCFIALLAGYIIMAHLTGMYRRRENETIYMATVYPVLSMFGLLFLHLFMYGCNIFMWKKTRINYSFILELGPTTELKYRDVFLICATSMTAVVGVMFIHLSLITKYAQVQAIPGLLVLVFLLLLFCPFNIFYRSSRYCFLRVIRNIILSPLYKVAMLDFVMADQLCSQVPLLRHLEFIACYYITGSYKTQDYGYCMRAGHYRDLAYAVSFLPYYCRAMQCARRWFDEGQTSHLVNLGKYVSAMLAAGAKVAYEKEHNGGWLCLVVVISSAATVYQLYWDFVHDWGLLQVNSKNPWLRNKLMLRRKIIYYFSMGLNLILRLAWLQTVLRSDFEHVDKGVTELFMAALEVIRRGQWNFYRLENEHLNNAGKFRAVDNVPLPFDEVDEED</sequence>
<keyword evidence="7 9" id="KW-0472">Membrane</keyword>
<name>A0AAV5LQ77_9ROSI</name>
<evidence type="ECO:0000313" key="13">
    <source>
        <dbReference type="Proteomes" id="UP001054252"/>
    </source>
</evidence>
<dbReference type="CDD" id="cd14476">
    <property type="entry name" value="SPX_PHO1_like"/>
    <property type="match status" value="1"/>
</dbReference>
<dbReference type="InterPro" id="IPR034092">
    <property type="entry name" value="PHO1_SPX"/>
</dbReference>
<comment type="caution">
    <text evidence="12">The sequence shown here is derived from an EMBL/GenBank/DDBJ whole genome shotgun (WGS) entry which is preliminary data.</text>
</comment>
<feature type="transmembrane region" description="Helical" evidence="9">
    <location>
        <begin position="478"/>
        <end position="500"/>
    </location>
</feature>
<dbReference type="Pfam" id="PF03124">
    <property type="entry name" value="EXS"/>
    <property type="match status" value="1"/>
</dbReference>
<dbReference type="GO" id="GO:0016020">
    <property type="term" value="C:membrane"/>
    <property type="evidence" value="ECO:0007669"/>
    <property type="project" value="InterPro"/>
</dbReference>
<dbReference type="GO" id="GO:0012505">
    <property type="term" value="C:endomembrane system"/>
    <property type="evidence" value="ECO:0007669"/>
    <property type="project" value="UniProtKB-SubCell"/>
</dbReference>
<comment type="subcellular location">
    <subcellularLocation>
        <location evidence="1">Endomembrane system</location>
        <topology evidence="1">Multi-pass membrane protein</topology>
    </subcellularLocation>
</comment>
<dbReference type="GO" id="GO:0016036">
    <property type="term" value="P:cellular response to phosphate starvation"/>
    <property type="evidence" value="ECO:0007669"/>
    <property type="project" value="InterPro"/>
</dbReference>
<feature type="transmembrane region" description="Helical" evidence="9">
    <location>
        <begin position="391"/>
        <end position="413"/>
    </location>
</feature>
<dbReference type="PROSITE" id="PS51380">
    <property type="entry name" value="EXS"/>
    <property type="match status" value="1"/>
</dbReference>
<keyword evidence="3" id="KW-0813">Transport</keyword>
<feature type="transmembrane region" description="Helical" evidence="9">
    <location>
        <begin position="706"/>
        <end position="723"/>
    </location>
</feature>
<evidence type="ECO:0000259" key="11">
    <source>
        <dbReference type="PROSITE" id="PS51382"/>
    </source>
</evidence>
<comment type="similarity">
    <text evidence="2">Belongs to the SYG1 (TC 2.A.94) family.</text>
</comment>
<gene>
    <name evidence="12" type="ORF">SLEP1_g47115</name>
</gene>
<evidence type="ECO:0000256" key="1">
    <source>
        <dbReference type="ARBA" id="ARBA00004127"/>
    </source>
</evidence>
<keyword evidence="13" id="KW-1185">Reference proteome</keyword>
<feature type="transmembrane region" description="Helical" evidence="9">
    <location>
        <begin position="512"/>
        <end position="532"/>
    </location>
</feature>
<dbReference type="EMBL" id="BPVZ01000133">
    <property type="protein sequence ID" value="GKV39328.1"/>
    <property type="molecule type" value="Genomic_DNA"/>
</dbReference>
<feature type="compositionally biased region" description="Basic and acidic residues" evidence="8">
    <location>
        <begin position="209"/>
        <end position="225"/>
    </location>
</feature>
<dbReference type="InterPro" id="IPR004331">
    <property type="entry name" value="SPX_dom"/>
</dbReference>
<evidence type="ECO:0000256" key="2">
    <source>
        <dbReference type="ARBA" id="ARBA00009665"/>
    </source>
</evidence>
<evidence type="ECO:0000256" key="4">
    <source>
        <dbReference type="ARBA" id="ARBA00022592"/>
    </source>
</evidence>
<reference evidence="12 13" key="1">
    <citation type="journal article" date="2021" name="Commun. Biol.">
        <title>The genome of Shorea leprosula (Dipterocarpaceae) highlights the ecological relevance of drought in aseasonal tropical rainforests.</title>
        <authorList>
            <person name="Ng K.K.S."/>
            <person name="Kobayashi M.J."/>
            <person name="Fawcett J.A."/>
            <person name="Hatakeyama M."/>
            <person name="Paape T."/>
            <person name="Ng C.H."/>
            <person name="Ang C.C."/>
            <person name="Tnah L.H."/>
            <person name="Lee C.T."/>
            <person name="Nishiyama T."/>
            <person name="Sese J."/>
            <person name="O'Brien M.J."/>
            <person name="Copetti D."/>
            <person name="Mohd Noor M.I."/>
            <person name="Ong R.C."/>
            <person name="Putra M."/>
            <person name="Sireger I.Z."/>
            <person name="Indrioko S."/>
            <person name="Kosugi Y."/>
            <person name="Izuno A."/>
            <person name="Isagi Y."/>
            <person name="Lee S.L."/>
            <person name="Shimizu K.K."/>
        </authorList>
    </citation>
    <scope>NUCLEOTIDE SEQUENCE [LARGE SCALE GENOMIC DNA]</scope>
    <source>
        <strain evidence="12">214</strain>
    </source>
</reference>
<accession>A0AAV5LQ77</accession>
<evidence type="ECO:0000313" key="12">
    <source>
        <dbReference type="EMBL" id="GKV39328.1"/>
    </source>
</evidence>
<dbReference type="InterPro" id="IPR052486">
    <property type="entry name" value="PHO1"/>
</dbReference>
<keyword evidence="4" id="KW-0592">Phosphate transport</keyword>
<evidence type="ECO:0000259" key="10">
    <source>
        <dbReference type="PROSITE" id="PS51380"/>
    </source>
</evidence>
<feature type="domain" description="SPX" evidence="11">
    <location>
        <begin position="2"/>
        <end position="341"/>
    </location>
</feature>
<evidence type="ECO:0000256" key="7">
    <source>
        <dbReference type="ARBA" id="ARBA00023136"/>
    </source>
</evidence>
<keyword evidence="5 9" id="KW-0812">Transmembrane</keyword>
<keyword evidence="6 9" id="KW-1133">Transmembrane helix</keyword>
<protein>
    <submittedName>
        <fullName evidence="12">Uncharacterized protein</fullName>
    </submittedName>
</protein>
<dbReference type="PANTHER" id="PTHR48477">
    <property type="entry name" value="PHOSPHATE TRANSPORTER PHO1"/>
    <property type="match status" value="1"/>
</dbReference>
<evidence type="ECO:0000256" key="9">
    <source>
        <dbReference type="SAM" id="Phobius"/>
    </source>
</evidence>
<dbReference type="Proteomes" id="UP001054252">
    <property type="component" value="Unassembled WGS sequence"/>
</dbReference>
<dbReference type="PROSITE" id="PS51382">
    <property type="entry name" value="SPX"/>
    <property type="match status" value="1"/>
</dbReference>
<feature type="region of interest" description="Disordered" evidence="8">
    <location>
        <begin position="177"/>
        <end position="225"/>
    </location>
</feature>
<feature type="transmembrane region" description="Helical" evidence="9">
    <location>
        <begin position="433"/>
        <end position="457"/>
    </location>
</feature>
<feature type="transmembrane region" description="Helical" evidence="9">
    <location>
        <begin position="658"/>
        <end position="677"/>
    </location>
</feature>
<evidence type="ECO:0000256" key="8">
    <source>
        <dbReference type="SAM" id="MobiDB-lite"/>
    </source>
</evidence>
<evidence type="ECO:0000256" key="5">
    <source>
        <dbReference type="ARBA" id="ARBA00022692"/>
    </source>
</evidence>
<dbReference type="PANTHER" id="PTHR48477:SF1">
    <property type="entry name" value="PHOSPHATE TRANSPORTER PHO1"/>
    <property type="match status" value="1"/>
</dbReference>
<dbReference type="GO" id="GO:0006817">
    <property type="term" value="P:phosphate ion transport"/>
    <property type="evidence" value="ECO:0007669"/>
    <property type="project" value="UniProtKB-KW"/>
</dbReference>
<proteinExistence type="inferred from homology"/>
<feature type="domain" description="EXS" evidence="10">
    <location>
        <begin position="596"/>
        <end position="787"/>
    </location>
</feature>
<evidence type="ECO:0000256" key="3">
    <source>
        <dbReference type="ARBA" id="ARBA00022448"/>
    </source>
</evidence>